<dbReference type="STRING" id="33903.AQJ43_10625"/>
<evidence type="ECO:0000313" key="2">
    <source>
        <dbReference type="EMBL" id="GDY79058.1"/>
    </source>
</evidence>
<reference evidence="1 4" key="2">
    <citation type="submission" date="2019-04" db="EMBL/GenBank/DDBJ databases">
        <title>Draft genome sequences of Streptomyces avermitilis NBRC 14893.</title>
        <authorList>
            <person name="Komaki H."/>
            <person name="Tamura T."/>
            <person name="Hosoyama A."/>
        </authorList>
    </citation>
    <scope>NUCLEOTIDE SEQUENCE [LARGE SCALE GENOMIC DNA]</scope>
    <source>
        <strain evidence="1 4">NBRC 14893</strain>
    </source>
</reference>
<sequence>MVQAIENLTTLRIRLISRAPHPRLAEWDQVAADILDADPVRGYADLLSHRVGGRVELAIRRDLLDGAAPGAVIRLRAKLAAGEIVAEPHPPPGEFTITPATP</sequence>
<protein>
    <submittedName>
        <fullName evidence="2">Uncharacterized protein</fullName>
    </submittedName>
</protein>
<comment type="caution">
    <text evidence="2">The sequence shown here is derived from an EMBL/GenBank/DDBJ whole genome shotgun (WGS) entry which is preliminary data.</text>
</comment>
<name>A0A4D4N3G8_STRAX</name>
<dbReference type="Proteomes" id="UP000302139">
    <property type="component" value="Unassembled WGS sequence"/>
</dbReference>
<evidence type="ECO:0000313" key="3">
    <source>
        <dbReference type="Proteomes" id="UP000299211"/>
    </source>
</evidence>
<dbReference type="GeneID" id="41538285"/>
<dbReference type="Proteomes" id="UP000299211">
    <property type="component" value="Unassembled WGS sequence"/>
</dbReference>
<evidence type="ECO:0000313" key="4">
    <source>
        <dbReference type="Proteomes" id="UP000302139"/>
    </source>
</evidence>
<organism evidence="2 3">
    <name type="scientific">Streptomyces avermitilis</name>
    <dbReference type="NCBI Taxonomy" id="33903"/>
    <lineage>
        <taxon>Bacteria</taxon>
        <taxon>Bacillati</taxon>
        <taxon>Actinomycetota</taxon>
        <taxon>Actinomycetes</taxon>
        <taxon>Kitasatosporales</taxon>
        <taxon>Streptomycetaceae</taxon>
        <taxon>Streptomyces</taxon>
    </lineage>
</organism>
<reference evidence="2 3" key="1">
    <citation type="submission" date="2019-04" db="EMBL/GenBank/DDBJ databases">
        <title>Draft genome sequences of Streptomyces avermitilis ATCC 31267.</title>
        <authorList>
            <person name="Komaki H."/>
            <person name="Tamura T."/>
            <person name="Hosoyama A."/>
        </authorList>
    </citation>
    <scope>NUCLEOTIDE SEQUENCE [LARGE SCALE GENOMIC DNA]</scope>
    <source>
        <strain evidence="2 3">ATCC 31267</strain>
    </source>
</reference>
<dbReference type="EMBL" id="BJHX01000001">
    <property type="protein sequence ID" value="GDY60864.1"/>
    <property type="molecule type" value="Genomic_DNA"/>
</dbReference>
<dbReference type="EMBL" id="BJHY01000001">
    <property type="protein sequence ID" value="GDY79058.1"/>
    <property type="molecule type" value="Genomic_DNA"/>
</dbReference>
<evidence type="ECO:0000313" key="1">
    <source>
        <dbReference type="EMBL" id="GDY60864.1"/>
    </source>
</evidence>
<proteinExistence type="predicted"/>
<accession>A0A4D4N3G8</accession>
<dbReference type="RefSeq" id="WP_010982619.1">
    <property type="nucleotide sequence ID" value="NZ_BAABTN010000059.1"/>
</dbReference>
<dbReference type="AlphaFoldDB" id="A0A4D4N3G8"/>
<gene>
    <name evidence="1" type="ORF">SAV14893_002570</name>
    <name evidence="2" type="ORF">SAV31267_085430</name>
</gene>